<dbReference type="OrthoDB" id="28483at10239"/>
<gene>
    <name evidence="1" type="primary">189</name>
    <name evidence="1" type="ORF">SEA_YVONNETASTIC_189</name>
</gene>
<reference evidence="2" key="1">
    <citation type="submission" date="2016-03" db="EMBL/GenBank/DDBJ databases">
        <authorList>
            <person name="Ploux O."/>
        </authorList>
    </citation>
    <scope>NUCLEOTIDE SEQUENCE [LARGE SCALE GENOMIC DNA]</scope>
</reference>
<name>A0A142K9F0_9CAUD</name>
<keyword evidence="2" id="KW-1185">Reference proteome</keyword>
<evidence type="ECO:0000313" key="2">
    <source>
        <dbReference type="Proteomes" id="UP000201371"/>
    </source>
</evidence>
<proteinExistence type="predicted"/>
<evidence type="ECO:0000313" key="1">
    <source>
        <dbReference type="EMBL" id="AMS02733.1"/>
    </source>
</evidence>
<protein>
    <submittedName>
        <fullName evidence="1">Uncharacterized protein</fullName>
    </submittedName>
</protein>
<dbReference type="Proteomes" id="UP000201371">
    <property type="component" value="Segment"/>
</dbReference>
<dbReference type="KEGG" id="vg:29125151"/>
<accession>A0A142K9F0</accession>
<sequence>MANIEELTPSNLNPLQRKLNKETMVAWINNDLFNRANVDVRTAHVWYTADKDFLIAAPKGAEVTDSIESALYKLGARYHSVGV</sequence>
<organism evidence="1 2">
    <name type="scientific">Gordonia phage Yvonnetastic</name>
    <dbReference type="NCBI Taxonomy" id="1821566"/>
    <lineage>
        <taxon>Viruses</taxon>
        <taxon>Duplodnaviria</taxon>
        <taxon>Heunggongvirae</taxon>
        <taxon>Uroviricota</taxon>
        <taxon>Caudoviricetes</taxon>
        <taxon>Yvonnevirus</taxon>
        <taxon>Yvonnevirus yvonnetastic</taxon>
        <taxon>Gordonia virus Yvonnetastic</taxon>
    </lineage>
</organism>
<dbReference type="EMBL" id="KU963248">
    <property type="protein sequence ID" value="AMS02733.1"/>
    <property type="molecule type" value="Genomic_DNA"/>
</dbReference>
<dbReference type="GeneID" id="29125151"/>
<dbReference type="RefSeq" id="YP_009301243.1">
    <property type="nucleotide sequence ID" value="NC_031230.1"/>
</dbReference>